<proteinExistence type="inferred from homology"/>
<accession>A0A7W3LWV8</accession>
<reference evidence="9 10" key="1">
    <citation type="submission" date="2020-08" db="EMBL/GenBank/DDBJ databases">
        <title>Genomic Encyclopedia of Type Strains, Phase IV (KMG-IV): sequencing the most valuable type-strain genomes for metagenomic binning, comparative biology and taxonomic classification.</title>
        <authorList>
            <person name="Goeker M."/>
        </authorList>
    </citation>
    <scope>NUCLEOTIDE SEQUENCE [LARGE SCALE GENOMIC DNA]</scope>
    <source>
        <strain evidence="9 10">DSM 44197</strain>
    </source>
</reference>
<evidence type="ECO:0000256" key="2">
    <source>
        <dbReference type="ARBA" id="ARBA00022448"/>
    </source>
</evidence>
<sequence length="297" mass="31339">MAPTSPRRRRGAPILFLGPFLVLFAAFTLAPLGYAAWLSLFTERGSGLGFGGAETVFAGLGNYAKALRDDAFADGFAHIVAYCLVYIPVMIGAALLLALLLDSAYARARRAVLLGLFLPHAVPGIIAAIVWVFLYTPGLSPVVDLLRAGGIGWDFLSADRMLVSVVNIAAWQWTGYNVVIFFAALQAVPRDVLEAATIDGAGAARTAWSVKLPLIRPAVLTAALFTTIGALQLFTEPQVLFRAGAGIEAAWSPAMYAYNAAAGQDHGLAAASSLLLAAFAGLLSFLVTRLSARRRTA</sequence>
<dbReference type="PANTHER" id="PTHR30193:SF41">
    <property type="entry name" value="DIACETYLCHITOBIOSE UPTAKE SYSTEM PERMEASE PROTEIN NGCF"/>
    <property type="match status" value="1"/>
</dbReference>
<feature type="transmembrane region" description="Helical" evidence="7">
    <location>
        <begin position="12"/>
        <end position="37"/>
    </location>
</feature>
<evidence type="ECO:0000313" key="10">
    <source>
        <dbReference type="Proteomes" id="UP000572680"/>
    </source>
</evidence>
<dbReference type="InterPro" id="IPR035906">
    <property type="entry name" value="MetI-like_sf"/>
</dbReference>
<evidence type="ECO:0000256" key="1">
    <source>
        <dbReference type="ARBA" id="ARBA00004651"/>
    </source>
</evidence>
<evidence type="ECO:0000256" key="3">
    <source>
        <dbReference type="ARBA" id="ARBA00022475"/>
    </source>
</evidence>
<keyword evidence="2 7" id="KW-0813">Transport</keyword>
<dbReference type="SUPFAM" id="SSF161098">
    <property type="entry name" value="MetI-like"/>
    <property type="match status" value="1"/>
</dbReference>
<name>A0A7W3LWV8_ACTNM</name>
<dbReference type="CDD" id="cd06261">
    <property type="entry name" value="TM_PBP2"/>
    <property type="match status" value="1"/>
</dbReference>
<keyword evidence="9" id="KW-0762">Sugar transport</keyword>
<keyword evidence="5 7" id="KW-1133">Transmembrane helix</keyword>
<comment type="similarity">
    <text evidence="7">Belongs to the binding-protein-dependent transport system permease family.</text>
</comment>
<evidence type="ECO:0000313" key="9">
    <source>
        <dbReference type="EMBL" id="MBA8955789.1"/>
    </source>
</evidence>
<feature type="transmembrane region" description="Helical" evidence="7">
    <location>
        <begin position="113"/>
        <end position="134"/>
    </location>
</feature>
<dbReference type="GO" id="GO:0005886">
    <property type="term" value="C:plasma membrane"/>
    <property type="evidence" value="ECO:0007669"/>
    <property type="project" value="UniProtKB-SubCell"/>
</dbReference>
<evidence type="ECO:0000256" key="7">
    <source>
        <dbReference type="RuleBase" id="RU363032"/>
    </source>
</evidence>
<organism evidence="9 10">
    <name type="scientific">Actinomadura namibiensis</name>
    <dbReference type="NCBI Taxonomy" id="182080"/>
    <lineage>
        <taxon>Bacteria</taxon>
        <taxon>Bacillati</taxon>
        <taxon>Actinomycetota</taxon>
        <taxon>Actinomycetes</taxon>
        <taxon>Streptosporangiales</taxon>
        <taxon>Thermomonosporaceae</taxon>
        <taxon>Actinomadura</taxon>
    </lineage>
</organism>
<dbReference type="AlphaFoldDB" id="A0A7W3LWV8"/>
<dbReference type="Gene3D" id="1.10.3720.10">
    <property type="entry name" value="MetI-like"/>
    <property type="match status" value="1"/>
</dbReference>
<dbReference type="PANTHER" id="PTHR30193">
    <property type="entry name" value="ABC TRANSPORTER PERMEASE PROTEIN"/>
    <property type="match status" value="1"/>
</dbReference>
<keyword evidence="10" id="KW-1185">Reference proteome</keyword>
<dbReference type="Pfam" id="PF00528">
    <property type="entry name" value="BPD_transp_1"/>
    <property type="match status" value="1"/>
</dbReference>
<dbReference type="InterPro" id="IPR051393">
    <property type="entry name" value="ABC_transporter_permease"/>
</dbReference>
<feature type="transmembrane region" description="Helical" evidence="7">
    <location>
        <begin position="214"/>
        <end position="234"/>
    </location>
</feature>
<dbReference type="RefSeq" id="WP_182847761.1">
    <property type="nucleotide sequence ID" value="NZ_BAAALP010000025.1"/>
</dbReference>
<evidence type="ECO:0000256" key="5">
    <source>
        <dbReference type="ARBA" id="ARBA00022989"/>
    </source>
</evidence>
<feature type="transmembrane region" description="Helical" evidence="7">
    <location>
        <begin position="268"/>
        <end position="287"/>
    </location>
</feature>
<comment type="caution">
    <text evidence="9">The sequence shown here is derived from an EMBL/GenBank/DDBJ whole genome shotgun (WGS) entry which is preliminary data.</text>
</comment>
<keyword evidence="3" id="KW-1003">Cell membrane</keyword>
<feature type="transmembrane region" description="Helical" evidence="7">
    <location>
        <begin position="79"/>
        <end position="101"/>
    </location>
</feature>
<keyword evidence="4 7" id="KW-0812">Transmembrane</keyword>
<comment type="subcellular location">
    <subcellularLocation>
        <location evidence="1 7">Cell membrane</location>
        <topology evidence="1 7">Multi-pass membrane protein</topology>
    </subcellularLocation>
</comment>
<dbReference type="InterPro" id="IPR000515">
    <property type="entry name" value="MetI-like"/>
</dbReference>
<keyword evidence="6 7" id="KW-0472">Membrane</keyword>
<protein>
    <submittedName>
        <fullName evidence="9">Multiple sugar transport system permease protein</fullName>
    </submittedName>
</protein>
<dbReference type="PROSITE" id="PS50928">
    <property type="entry name" value="ABC_TM1"/>
    <property type="match status" value="1"/>
</dbReference>
<feature type="transmembrane region" description="Helical" evidence="7">
    <location>
        <begin position="161"/>
        <end position="185"/>
    </location>
</feature>
<feature type="domain" description="ABC transmembrane type-1" evidence="8">
    <location>
        <begin position="76"/>
        <end position="287"/>
    </location>
</feature>
<dbReference type="GO" id="GO:0055085">
    <property type="term" value="P:transmembrane transport"/>
    <property type="evidence" value="ECO:0007669"/>
    <property type="project" value="InterPro"/>
</dbReference>
<gene>
    <name evidence="9" type="ORF">HNR61_007471</name>
</gene>
<dbReference type="EMBL" id="JACJIA010000013">
    <property type="protein sequence ID" value="MBA8955789.1"/>
    <property type="molecule type" value="Genomic_DNA"/>
</dbReference>
<dbReference type="Proteomes" id="UP000572680">
    <property type="component" value="Unassembled WGS sequence"/>
</dbReference>
<evidence type="ECO:0000259" key="8">
    <source>
        <dbReference type="PROSITE" id="PS50928"/>
    </source>
</evidence>
<evidence type="ECO:0000256" key="4">
    <source>
        <dbReference type="ARBA" id="ARBA00022692"/>
    </source>
</evidence>
<evidence type="ECO:0000256" key="6">
    <source>
        <dbReference type="ARBA" id="ARBA00023136"/>
    </source>
</evidence>